<evidence type="ECO:0000313" key="3">
    <source>
        <dbReference type="EMBL" id="TDL75971.1"/>
    </source>
</evidence>
<dbReference type="SUPFAM" id="SSF47616">
    <property type="entry name" value="GST C-terminal domain-like"/>
    <property type="match status" value="1"/>
</dbReference>
<keyword evidence="4" id="KW-1185">Reference proteome</keyword>
<dbReference type="Gene3D" id="1.20.1050.10">
    <property type="match status" value="1"/>
</dbReference>
<dbReference type="AlphaFoldDB" id="A0A4R5ZXR9"/>
<dbReference type="SFLD" id="SFLDG01180">
    <property type="entry name" value="SUF1"/>
    <property type="match status" value="1"/>
</dbReference>
<organism evidence="3 4">
    <name type="scientific">Palleronia sediminis</name>
    <dbReference type="NCBI Taxonomy" id="2547833"/>
    <lineage>
        <taxon>Bacteria</taxon>
        <taxon>Pseudomonadati</taxon>
        <taxon>Pseudomonadota</taxon>
        <taxon>Alphaproteobacteria</taxon>
        <taxon>Rhodobacterales</taxon>
        <taxon>Roseobacteraceae</taxon>
        <taxon>Palleronia</taxon>
    </lineage>
</organism>
<dbReference type="Gene3D" id="3.40.30.10">
    <property type="entry name" value="Glutaredoxin"/>
    <property type="match status" value="1"/>
</dbReference>
<dbReference type="PANTHER" id="PTHR12289">
    <property type="entry name" value="METAXIN RELATED"/>
    <property type="match status" value="1"/>
</dbReference>
<gene>
    <name evidence="3" type="ORF">E2L08_14740</name>
</gene>
<dbReference type="EMBL" id="SNAA01000020">
    <property type="protein sequence ID" value="TDL75971.1"/>
    <property type="molecule type" value="Genomic_DNA"/>
</dbReference>
<dbReference type="Proteomes" id="UP000295701">
    <property type="component" value="Unassembled WGS sequence"/>
</dbReference>
<dbReference type="InterPro" id="IPR026928">
    <property type="entry name" value="FAX/IsoI-like"/>
</dbReference>
<evidence type="ECO:0000313" key="4">
    <source>
        <dbReference type="Proteomes" id="UP000295701"/>
    </source>
</evidence>
<dbReference type="InterPro" id="IPR036249">
    <property type="entry name" value="Thioredoxin-like_sf"/>
</dbReference>
<dbReference type="SFLD" id="SFLDS00019">
    <property type="entry name" value="Glutathione_Transferase_(cytos"/>
    <property type="match status" value="1"/>
</dbReference>
<proteinExistence type="predicted"/>
<reference evidence="3 4" key="1">
    <citation type="submission" date="2019-03" db="EMBL/GenBank/DDBJ databases">
        <title>Primorskyibacter sp. SS33 isolated from sediments.</title>
        <authorList>
            <person name="Xunke S."/>
        </authorList>
    </citation>
    <scope>NUCLEOTIDE SEQUENCE [LARGE SCALE GENOMIC DNA]</scope>
    <source>
        <strain evidence="3 4">SS33</strain>
    </source>
</reference>
<dbReference type="InterPro" id="IPR036282">
    <property type="entry name" value="Glutathione-S-Trfase_C_sf"/>
</dbReference>
<sequence>MARACLRSGRSRTAQAAPMLKLHTFPPFRGTVSASPFTTKVDALLCMAGLPFERVHADVRKAPRGKLPVLVDGDRVIPDSTLIEAHLVAAHGADFTAGMDARDRALDTAIRRMCEHHLYFLIGHFRWTLHPDTVREGYFAEIPRPLRGVVFGIVSRTMRKTARLQGLGRFTEEEKAMLARQDIDALADLLGERPFYFGEAPRSVDACVFGAIHTVLRCDLDTPARDAILARPTLVDFEERLRSRLYDDAMAPRGVSAAARSAG</sequence>
<protein>
    <submittedName>
        <fullName evidence="3">Glutathione S-transferase family protein</fullName>
    </submittedName>
</protein>
<dbReference type="InterPro" id="IPR033468">
    <property type="entry name" value="Metaxin_GST"/>
</dbReference>
<dbReference type="Pfam" id="PF17172">
    <property type="entry name" value="GST_N_4"/>
    <property type="match status" value="1"/>
</dbReference>
<dbReference type="GO" id="GO:0005737">
    <property type="term" value="C:cytoplasm"/>
    <property type="evidence" value="ECO:0007669"/>
    <property type="project" value="TreeGrafter"/>
</dbReference>
<dbReference type="Pfam" id="PF17171">
    <property type="entry name" value="GST_C_6"/>
    <property type="match status" value="1"/>
</dbReference>
<dbReference type="OrthoDB" id="7664269at2"/>
<accession>A0A4R5ZXR9</accession>
<dbReference type="InterPro" id="IPR012336">
    <property type="entry name" value="Thioredoxin-like_fold"/>
</dbReference>
<dbReference type="SFLD" id="SFLDG01200">
    <property type="entry name" value="SUF1.1"/>
    <property type="match status" value="1"/>
</dbReference>
<dbReference type="PANTHER" id="PTHR12289:SF41">
    <property type="entry name" value="FAILED AXON CONNECTIONS-RELATED"/>
    <property type="match status" value="1"/>
</dbReference>
<dbReference type="InterPro" id="IPR040079">
    <property type="entry name" value="Glutathione_S-Trfase"/>
</dbReference>
<evidence type="ECO:0000259" key="1">
    <source>
        <dbReference type="Pfam" id="PF17171"/>
    </source>
</evidence>
<dbReference type="InterPro" id="IPR050931">
    <property type="entry name" value="Mito_Protein_Transport_Metaxin"/>
</dbReference>
<keyword evidence="3" id="KW-0808">Transferase</keyword>
<name>A0A4R5ZXR9_9RHOB</name>
<dbReference type="CDD" id="cd03193">
    <property type="entry name" value="GST_C_Metaxin"/>
    <property type="match status" value="1"/>
</dbReference>
<comment type="caution">
    <text evidence="3">The sequence shown here is derived from an EMBL/GenBank/DDBJ whole genome shotgun (WGS) entry which is preliminary data.</text>
</comment>
<evidence type="ECO:0000259" key="2">
    <source>
        <dbReference type="Pfam" id="PF17172"/>
    </source>
</evidence>
<dbReference type="SUPFAM" id="SSF52833">
    <property type="entry name" value="Thioredoxin-like"/>
    <property type="match status" value="1"/>
</dbReference>
<feature type="domain" description="Metaxin glutathione S-transferase" evidence="1">
    <location>
        <begin position="179"/>
        <end position="241"/>
    </location>
</feature>
<dbReference type="GO" id="GO:0016740">
    <property type="term" value="F:transferase activity"/>
    <property type="evidence" value="ECO:0007669"/>
    <property type="project" value="UniProtKB-KW"/>
</dbReference>
<feature type="domain" description="Thioredoxin-like fold" evidence="2">
    <location>
        <begin position="36"/>
        <end position="132"/>
    </location>
</feature>